<feature type="transmembrane region" description="Helical" evidence="10">
    <location>
        <begin position="872"/>
        <end position="890"/>
    </location>
</feature>
<dbReference type="EMBL" id="CM017655">
    <property type="protein sequence ID" value="TYI71636.1"/>
    <property type="molecule type" value="Genomic_DNA"/>
</dbReference>
<comment type="catalytic activity">
    <reaction evidence="1">
        <text>S-ubiquitinyl-[E2 ubiquitin-conjugating enzyme]-L-cysteine + [acceptor protein]-L-lysine = [E2 ubiquitin-conjugating enzyme]-L-cysteine + N(6)-ubiquitinyl-[acceptor protein]-L-lysine.</text>
        <dbReference type="EC" id="2.3.2.27"/>
    </reaction>
</comment>
<keyword evidence="8 10" id="KW-1133">Transmembrane helix</keyword>
<feature type="transmembrane region" description="Helical" evidence="10">
    <location>
        <begin position="730"/>
        <end position="751"/>
    </location>
</feature>
<evidence type="ECO:0000256" key="7">
    <source>
        <dbReference type="ARBA" id="ARBA00022786"/>
    </source>
</evidence>
<dbReference type="AlphaFoldDB" id="A0A5D2U4Q5"/>
<feature type="transmembrane region" description="Helical" evidence="10">
    <location>
        <begin position="787"/>
        <end position="804"/>
    </location>
</feature>
<dbReference type="InterPro" id="IPR021319">
    <property type="entry name" value="DUF2921"/>
</dbReference>
<feature type="chain" id="PRO_5023140945" description="RING-type E3 ubiquitin transferase" evidence="11">
    <location>
        <begin position="23"/>
        <end position="934"/>
    </location>
</feature>
<evidence type="ECO:0000256" key="6">
    <source>
        <dbReference type="ARBA" id="ARBA00022692"/>
    </source>
</evidence>
<evidence type="ECO:0000256" key="4">
    <source>
        <dbReference type="ARBA" id="ARBA00012483"/>
    </source>
</evidence>
<accession>A0A5D2U4Q5</accession>
<proteinExistence type="predicted"/>
<sequence length="934" mass="106679">MKVQLFVVLLLWIFFELPVLIASFMPPYDFDPTLPDSSVVIAYNRSTDIEKHCSSFLTLASELKPDVNRGSRLKNELSFYLGDWEQETDEAPLIQFDDNGNLESSQPPTSLLKLASFEVKDVNSIQQLQNTVSLGGVLSVGISKDWSFFYGGIEPNMNPGTSVMKIVFEGVYMEVEDNGEERLMCLVGSSTSTLPCTDTCDYDAFWELQTGHVPTYNHRHIRFLQDDQVLLVLRYPKIFNLTQRAIYGEMRKLVQSTTFDPPPYQDELMEDGVHMLTGKEFCRVLHHEYREIFLSIAPNYRFNSSYKNQFHGKLGPFVLEKEMQATGISSLDEVKLIFQHVKCEQDTNRTGSVKVTAVLRSVTKTSFRYLENLRTGLSGSTLAVEGIWNSSSGQLSMVGCQGTVDSGLEGCDYVISMYFPRSFSIKQRSFLFGTISNVKKDTGLDNPLYFSAMQGINTRDFTEYLSYNYSMIKLVNAFERRTIPHQILNIAKQWLFKYPTLKDAEEPLSQLYQLASNLALYGSVVPDDQLIAGPESRVLIHIKVLSLGPLSGWSDPNLVKGNLSHKPVITKDELTRCRLWNVSMHLAFKTEKEREQTTYKDVSELSLEGAYDPSFGEMYLVGCRKALVKSIGIERDQDCLISVNIQYLPLNLQWWKKPTAKITINSQRKVDDPLYFNLINIHVHSSNYLDYFEADTQRAYFEAIIGSLLLTMSIAIIWNQLLYMKVNADIVPYISTTMLAFQFLGYSLPLICNAKLMLKSMGSQDYDLPTTHLSYGMLKLVQSFEKALLLVMLLLITRLVYMVIESRSKTMSEGSSKLRYVPREKRVMSTSWQTWMAVMVDLVYFLQDFFLVPQIISNGLIAMPVKCLKEGYYLGLTSVRLFVLYFDYIMDPKVERFDFSSLSSIYARFSPVASLVIFAITVYIQQNKKHQKHN</sequence>
<keyword evidence="7" id="KW-0833">Ubl conjugation pathway</keyword>
<dbReference type="PANTHER" id="PTHR33389:SF20">
    <property type="match status" value="1"/>
</dbReference>
<evidence type="ECO:0000256" key="9">
    <source>
        <dbReference type="ARBA" id="ARBA00023136"/>
    </source>
</evidence>
<evidence type="ECO:0000313" key="15">
    <source>
        <dbReference type="Proteomes" id="UP000323597"/>
    </source>
</evidence>
<gene>
    <name evidence="14" type="ORF">E1A91_D07G002600v1</name>
</gene>
<dbReference type="Pfam" id="PF11145">
    <property type="entry name" value="DUF2921"/>
    <property type="match status" value="1"/>
</dbReference>
<evidence type="ECO:0000256" key="11">
    <source>
        <dbReference type="SAM" id="SignalP"/>
    </source>
</evidence>
<dbReference type="GO" id="GO:0012505">
    <property type="term" value="C:endomembrane system"/>
    <property type="evidence" value="ECO:0007669"/>
    <property type="project" value="UniProtKB-SubCell"/>
</dbReference>
<evidence type="ECO:0000256" key="5">
    <source>
        <dbReference type="ARBA" id="ARBA00022679"/>
    </source>
</evidence>
<keyword evidence="6 10" id="KW-0812">Transmembrane</keyword>
<keyword evidence="9 10" id="KW-0472">Membrane</keyword>
<dbReference type="PANTHER" id="PTHR33389">
    <property type="entry name" value="FAMILY PROTEIN, PUTATIVE (DUF2921)-RELATED"/>
    <property type="match status" value="1"/>
</dbReference>
<evidence type="ECO:0000313" key="14">
    <source>
        <dbReference type="EMBL" id="TYI71636.1"/>
    </source>
</evidence>
<feature type="transmembrane region" description="Helical" evidence="10">
    <location>
        <begin position="699"/>
        <end position="718"/>
    </location>
</feature>
<evidence type="ECO:0000256" key="3">
    <source>
        <dbReference type="ARBA" id="ARBA00004906"/>
    </source>
</evidence>
<comment type="pathway">
    <text evidence="3">Protein modification; protein ubiquitination.</text>
</comment>
<comment type="subcellular location">
    <subcellularLocation>
        <location evidence="2">Endomembrane system</location>
        <topology evidence="2">Multi-pass membrane protein</topology>
    </subcellularLocation>
</comment>
<keyword evidence="15" id="KW-1185">Reference proteome</keyword>
<feature type="signal peptide" evidence="11">
    <location>
        <begin position="1"/>
        <end position="22"/>
    </location>
</feature>
<dbReference type="InterPro" id="IPR057425">
    <property type="entry name" value="DUF2921_N"/>
</dbReference>
<evidence type="ECO:0000256" key="2">
    <source>
        <dbReference type="ARBA" id="ARBA00004127"/>
    </source>
</evidence>
<dbReference type="Proteomes" id="UP000323597">
    <property type="component" value="Chromosome D07"/>
</dbReference>
<dbReference type="GO" id="GO:0061630">
    <property type="term" value="F:ubiquitin protein ligase activity"/>
    <property type="evidence" value="ECO:0007669"/>
    <property type="project" value="UniProtKB-EC"/>
</dbReference>
<name>A0A5D2U4Q5_GOSMU</name>
<evidence type="ECO:0000256" key="10">
    <source>
        <dbReference type="SAM" id="Phobius"/>
    </source>
</evidence>
<dbReference type="Pfam" id="PF25333">
    <property type="entry name" value="DUF2921_N"/>
    <property type="match status" value="3"/>
</dbReference>
<feature type="domain" description="DUF2921" evidence="13">
    <location>
        <begin position="544"/>
        <end position="679"/>
    </location>
</feature>
<organism evidence="14 15">
    <name type="scientific">Gossypium mustelinum</name>
    <name type="common">Cotton</name>
    <name type="synonym">Gossypium caicoense</name>
    <dbReference type="NCBI Taxonomy" id="34275"/>
    <lineage>
        <taxon>Eukaryota</taxon>
        <taxon>Viridiplantae</taxon>
        <taxon>Streptophyta</taxon>
        <taxon>Embryophyta</taxon>
        <taxon>Tracheophyta</taxon>
        <taxon>Spermatophyta</taxon>
        <taxon>Magnoliopsida</taxon>
        <taxon>eudicotyledons</taxon>
        <taxon>Gunneridae</taxon>
        <taxon>Pentapetalae</taxon>
        <taxon>rosids</taxon>
        <taxon>malvids</taxon>
        <taxon>Malvales</taxon>
        <taxon>Malvaceae</taxon>
        <taxon>Malvoideae</taxon>
        <taxon>Gossypium</taxon>
    </lineage>
</organism>
<protein>
    <recommendedName>
        <fullName evidence="4">RING-type E3 ubiquitin transferase</fullName>
        <ecNumber evidence="4">2.3.2.27</ecNumber>
    </recommendedName>
</protein>
<evidence type="ECO:0000256" key="1">
    <source>
        <dbReference type="ARBA" id="ARBA00000900"/>
    </source>
</evidence>
<feature type="transmembrane region" description="Helical" evidence="10">
    <location>
        <begin position="905"/>
        <end position="924"/>
    </location>
</feature>
<feature type="domain" description="DUF2921" evidence="13">
    <location>
        <begin position="275"/>
        <end position="453"/>
    </location>
</feature>
<evidence type="ECO:0000259" key="12">
    <source>
        <dbReference type="Pfam" id="PF11145"/>
    </source>
</evidence>
<keyword evidence="5" id="KW-0808">Transferase</keyword>
<dbReference type="EC" id="2.3.2.27" evidence="4"/>
<keyword evidence="11" id="KW-0732">Signal</keyword>
<feature type="domain" description="SWEET-like" evidence="12">
    <location>
        <begin position="694"/>
        <end position="927"/>
    </location>
</feature>
<evidence type="ECO:0000259" key="13">
    <source>
        <dbReference type="Pfam" id="PF25333"/>
    </source>
</evidence>
<evidence type="ECO:0000256" key="8">
    <source>
        <dbReference type="ARBA" id="ARBA00022989"/>
    </source>
</evidence>
<reference evidence="14 15" key="1">
    <citation type="submission" date="2019-07" db="EMBL/GenBank/DDBJ databases">
        <title>WGS assembly of Gossypium mustelinum.</title>
        <authorList>
            <person name="Chen Z.J."/>
            <person name="Sreedasyam A."/>
            <person name="Ando A."/>
            <person name="Song Q."/>
            <person name="De L."/>
            <person name="Hulse-Kemp A."/>
            <person name="Ding M."/>
            <person name="Ye W."/>
            <person name="Kirkbride R."/>
            <person name="Jenkins J."/>
            <person name="Plott C."/>
            <person name="Lovell J."/>
            <person name="Lin Y.-M."/>
            <person name="Vaughn R."/>
            <person name="Liu B."/>
            <person name="Li W."/>
            <person name="Simpson S."/>
            <person name="Scheffler B."/>
            <person name="Saski C."/>
            <person name="Grover C."/>
            <person name="Hu G."/>
            <person name="Conover J."/>
            <person name="Carlson J."/>
            <person name="Shu S."/>
            <person name="Boston L."/>
            <person name="Williams M."/>
            <person name="Peterson D."/>
            <person name="Mcgee K."/>
            <person name="Jones D."/>
            <person name="Wendel J."/>
            <person name="Stelly D."/>
            <person name="Grimwood J."/>
            <person name="Schmutz J."/>
        </authorList>
    </citation>
    <scope>NUCLEOTIDE SEQUENCE [LARGE SCALE GENOMIC DNA]</scope>
    <source>
        <strain evidence="14">1408120.09</strain>
    </source>
</reference>
<feature type="domain" description="DUF2921" evidence="13">
    <location>
        <begin position="50"/>
        <end position="251"/>
    </location>
</feature>